<dbReference type="PIRSF" id="PIRSF026166">
    <property type="entry name" value="UCP026166"/>
    <property type="match status" value="1"/>
</dbReference>
<sequence>MNAIFRRLRIDTYILAIMGMVAIAAILPARGAGKDVLDIIVHAAIALLFFLYGARISRQAIWAGILHWRLQSLVFATTFVLFPLLGFGIAKLAAGHLDPGLVTGLMFVSLLPSTVQSSIAFTSIARGNVPAALCCASLSNLAGVVITPLLATMVLSAGGGGMSLDAVGEIALQILLPFVIGQFARPLIGEWLERRRMLTMAVDRGSILLVVYSAFSAGVVAGIWGRVTPQSLALVIVLDLVLLAIVLAATTAASRLLRFTTEDEVAIVFCGSKKSMASGLPMANIIFPASAVGLIVLPLMLFHQMQLMVCAALARRYAQRAKDPAPAMTATAAGAPVRAHRR</sequence>
<proteinExistence type="predicted"/>
<organism evidence="2 3">
    <name type="scientific">Sphingomonas yantingensis</name>
    <dbReference type="NCBI Taxonomy" id="1241761"/>
    <lineage>
        <taxon>Bacteria</taxon>
        <taxon>Pseudomonadati</taxon>
        <taxon>Pseudomonadota</taxon>
        <taxon>Alphaproteobacteria</taxon>
        <taxon>Sphingomonadales</taxon>
        <taxon>Sphingomonadaceae</taxon>
        <taxon>Sphingomonas</taxon>
    </lineage>
</organism>
<comment type="caution">
    <text evidence="2">The sequence shown here is derived from an EMBL/GenBank/DDBJ whole genome shotgun (WGS) entry which is preliminary data.</text>
</comment>
<evidence type="ECO:0000313" key="3">
    <source>
        <dbReference type="Proteomes" id="UP000557739"/>
    </source>
</evidence>
<feature type="transmembrane region" description="Helical" evidence="1">
    <location>
        <begin position="166"/>
        <end position="184"/>
    </location>
</feature>
<dbReference type="Proteomes" id="UP000557739">
    <property type="component" value="Unassembled WGS sequence"/>
</dbReference>
<feature type="transmembrane region" description="Helical" evidence="1">
    <location>
        <begin position="205"/>
        <end position="225"/>
    </location>
</feature>
<dbReference type="InterPro" id="IPR038770">
    <property type="entry name" value="Na+/solute_symporter_sf"/>
</dbReference>
<feature type="transmembrane region" description="Helical" evidence="1">
    <location>
        <begin position="12"/>
        <end position="30"/>
    </location>
</feature>
<reference evidence="2 3" key="1">
    <citation type="submission" date="2020-08" db="EMBL/GenBank/DDBJ databases">
        <title>Genomic Encyclopedia of Type Strains, Phase IV (KMG-IV): sequencing the most valuable type-strain genomes for metagenomic binning, comparative biology and taxonomic classification.</title>
        <authorList>
            <person name="Goeker M."/>
        </authorList>
    </citation>
    <scope>NUCLEOTIDE SEQUENCE [LARGE SCALE GENOMIC DNA]</scope>
    <source>
        <strain evidence="2 3">DSM 27244</strain>
    </source>
</reference>
<dbReference type="GO" id="GO:0005886">
    <property type="term" value="C:plasma membrane"/>
    <property type="evidence" value="ECO:0007669"/>
    <property type="project" value="TreeGrafter"/>
</dbReference>
<dbReference type="Gene3D" id="1.20.1530.20">
    <property type="match status" value="1"/>
</dbReference>
<keyword evidence="3" id="KW-1185">Reference proteome</keyword>
<feature type="transmembrane region" description="Helical" evidence="1">
    <location>
        <begin position="231"/>
        <end position="249"/>
    </location>
</feature>
<keyword evidence="1" id="KW-1133">Transmembrane helix</keyword>
<accession>A0A7W9ALT1</accession>
<feature type="transmembrane region" description="Helical" evidence="1">
    <location>
        <begin position="36"/>
        <end position="53"/>
    </location>
</feature>
<name>A0A7W9ALT1_9SPHN</name>
<gene>
    <name evidence="2" type="ORF">FHR19_000123</name>
</gene>
<keyword evidence="1" id="KW-0812">Transmembrane</keyword>
<dbReference type="PANTHER" id="PTHR18640">
    <property type="entry name" value="SOLUTE CARRIER FAMILY 10 MEMBER 7"/>
    <property type="match status" value="1"/>
</dbReference>
<dbReference type="PANTHER" id="PTHR18640:SF5">
    <property type="entry name" value="SODIUM_BILE ACID COTRANSPORTER 7"/>
    <property type="match status" value="1"/>
</dbReference>
<feature type="transmembrane region" description="Helical" evidence="1">
    <location>
        <begin position="73"/>
        <end position="94"/>
    </location>
</feature>
<dbReference type="AlphaFoldDB" id="A0A7W9ALT1"/>
<dbReference type="EMBL" id="JACIJJ010000001">
    <property type="protein sequence ID" value="MBB5696798.1"/>
    <property type="molecule type" value="Genomic_DNA"/>
</dbReference>
<dbReference type="InterPro" id="IPR016833">
    <property type="entry name" value="Put_Na-Bile_cotransptr"/>
</dbReference>
<feature type="transmembrane region" description="Helical" evidence="1">
    <location>
        <begin position="100"/>
        <end position="124"/>
    </location>
</feature>
<evidence type="ECO:0000256" key="1">
    <source>
        <dbReference type="SAM" id="Phobius"/>
    </source>
</evidence>
<protein>
    <submittedName>
        <fullName evidence="2">Sodium/bile acid cotransporter 7</fullName>
    </submittedName>
</protein>
<evidence type="ECO:0000313" key="2">
    <source>
        <dbReference type="EMBL" id="MBB5696798.1"/>
    </source>
</evidence>
<feature type="transmembrane region" description="Helical" evidence="1">
    <location>
        <begin position="282"/>
        <end position="302"/>
    </location>
</feature>
<dbReference type="RefSeq" id="WP_184023269.1">
    <property type="nucleotide sequence ID" value="NZ_JACIJJ010000001.1"/>
</dbReference>
<keyword evidence="1" id="KW-0472">Membrane</keyword>
<feature type="transmembrane region" description="Helical" evidence="1">
    <location>
        <begin position="131"/>
        <end position="154"/>
    </location>
</feature>
<dbReference type="Pfam" id="PF13593">
    <property type="entry name" value="SBF_like"/>
    <property type="match status" value="1"/>
</dbReference>